<dbReference type="EMBL" id="JBBNAE010000008">
    <property type="protein sequence ID" value="KAK9103022.1"/>
    <property type="molecule type" value="Genomic_DNA"/>
</dbReference>
<accession>A0AAP0F5W6</accession>
<organism evidence="1 2">
    <name type="scientific">Stephania japonica</name>
    <dbReference type="NCBI Taxonomy" id="461633"/>
    <lineage>
        <taxon>Eukaryota</taxon>
        <taxon>Viridiplantae</taxon>
        <taxon>Streptophyta</taxon>
        <taxon>Embryophyta</taxon>
        <taxon>Tracheophyta</taxon>
        <taxon>Spermatophyta</taxon>
        <taxon>Magnoliopsida</taxon>
        <taxon>Ranunculales</taxon>
        <taxon>Menispermaceae</taxon>
        <taxon>Menispermoideae</taxon>
        <taxon>Cissampelideae</taxon>
        <taxon>Stephania</taxon>
    </lineage>
</organism>
<protein>
    <submittedName>
        <fullName evidence="1">Uncharacterized protein</fullName>
    </submittedName>
</protein>
<gene>
    <name evidence="1" type="ORF">Sjap_020276</name>
</gene>
<comment type="caution">
    <text evidence="1">The sequence shown here is derived from an EMBL/GenBank/DDBJ whole genome shotgun (WGS) entry which is preliminary data.</text>
</comment>
<dbReference type="AlphaFoldDB" id="A0AAP0F5W6"/>
<evidence type="ECO:0000313" key="1">
    <source>
        <dbReference type="EMBL" id="KAK9103022.1"/>
    </source>
</evidence>
<name>A0AAP0F5W6_9MAGN</name>
<reference evidence="1 2" key="1">
    <citation type="submission" date="2024-01" db="EMBL/GenBank/DDBJ databases">
        <title>Genome assemblies of Stephania.</title>
        <authorList>
            <person name="Yang L."/>
        </authorList>
    </citation>
    <scope>NUCLEOTIDE SEQUENCE [LARGE SCALE GENOMIC DNA]</scope>
    <source>
        <strain evidence="1">QJT</strain>
        <tissue evidence="1">Leaf</tissue>
    </source>
</reference>
<sequence length="272" mass="29979">MIPAGKDWQGWRKLGEPVSVCSGSKRLEREGDIGVIRIDVDSIGTISISNKVGSTIDKGMTKKGTTRPMEPRGLNLQPVGDDISIVLCQNVGERKLLMKEGVWIAVSAHPVILVTVEVGTEKQSDMAVRGVAPISLVIEGASSQKRGQVSARDGQPRKRSRQREWCIGVFKYAMTMKRALLDGISWHVMTWSVVNSRNGTKDESYNLNPSILSGQTMGLVVDERRDIRIGSLQRAHQGPRALENRNMGVETEVDREFELYSLEVARGIGLSL</sequence>
<proteinExistence type="predicted"/>
<dbReference type="Proteomes" id="UP001417504">
    <property type="component" value="Unassembled WGS sequence"/>
</dbReference>
<evidence type="ECO:0000313" key="2">
    <source>
        <dbReference type="Proteomes" id="UP001417504"/>
    </source>
</evidence>
<keyword evidence="2" id="KW-1185">Reference proteome</keyword>